<dbReference type="Proteomes" id="UP000745859">
    <property type="component" value="Unassembled WGS sequence"/>
</dbReference>
<gene>
    <name evidence="1" type="ORF">FHR24_001135</name>
</gene>
<evidence type="ECO:0008006" key="3">
    <source>
        <dbReference type="Google" id="ProtNLM"/>
    </source>
</evidence>
<sequence length="316" mass="37481">MKLPRVLFFLTLSLHVYHLNAQIKKNKEFGFSSDNDLYVSFFLDEYYTNGLELFYKKATPTKYGHFTKKIKEIRLGQKMYNPYNSDIPNVYNQDRPYAGYVYARYSERFINDKNILTIGINTGYTGKKTGAKEAQNFIHQFYDIPESEGWKTQVKQILSIGIHLDYVYNFYYKPEKKTQISLINKTTLNSIFANFSSGLAFKFHSKHYKHTSIANTSFFGTALQTNSENWVKECYWGVKSYVTYQAKDNTITGELWNNPTQKEFHIEPFVWLTDIGYYWNLERWNISYHQVFHTKKTQEISSKWIRYGTINVSYKF</sequence>
<proteinExistence type="predicted"/>
<reference evidence="1 2" key="1">
    <citation type="submission" date="2020-03" db="EMBL/GenBank/DDBJ databases">
        <title>Genomic Encyclopedia of Type Strains, Phase IV (KMG-IV): sequencing the most valuable type-strain genomes for metagenomic binning, comparative biology and taxonomic classification.</title>
        <authorList>
            <person name="Goeker M."/>
        </authorList>
    </citation>
    <scope>NUCLEOTIDE SEQUENCE [LARGE SCALE GENOMIC DNA]</scope>
    <source>
        <strain evidence="1 2">DSM 101599</strain>
    </source>
</reference>
<dbReference type="InterPro" id="IPR018707">
    <property type="entry name" value="LpxR"/>
</dbReference>
<dbReference type="Pfam" id="PF09982">
    <property type="entry name" value="LpxR"/>
    <property type="match status" value="1"/>
</dbReference>
<dbReference type="EMBL" id="JAASQL010000001">
    <property type="protein sequence ID" value="NIJ44696.1"/>
    <property type="molecule type" value="Genomic_DNA"/>
</dbReference>
<evidence type="ECO:0000313" key="2">
    <source>
        <dbReference type="Proteomes" id="UP000745859"/>
    </source>
</evidence>
<name>A0ABX0UB55_9FLAO</name>
<dbReference type="InterPro" id="IPR037107">
    <property type="entry name" value="Put_OMP_sf"/>
</dbReference>
<dbReference type="RefSeq" id="WP_167185179.1">
    <property type="nucleotide sequence ID" value="NZ_JAASQL010000001.1"/>
</dbReference>
<comment type="caution">
    <text evidence="1">The sequence shown here is derived from an EMBL/GenBank/DDBJ whole genome shotgun (WGS) entry which is preliminary data.</text>
</comment>
<organism evidence="1 2">
    <name type="scientific">Wenyingzhuangia heitensis</name>
    <dbReference type="NCBI Taxonomy" id="1487859"/>
    <lineage>
        <taxon>Bacteria</taxon>
        <taxon>Pseudomonadati</taxon>
        <taxon>Bacteroidota</taxon>
        <taxon>Flavobacteriia</taxon>
        <taxon>Flavobacteriales</taxon>
        <taxon>Flavobacteriaceae</taxon>
        <taxon>Wenyingzhuangia</taxon>
    </lineage>
</organism>
<keyword evidence="2" id="KW-1185">Reference proteome</keyword>
<accession>A0ABX0UB55</accession>
<protein>
    <recommendedName>
        <fullName evidence="3">Lipid A deacylase LpxR family protein</fullName>
    </recommendedName>
</protein>
<dbReference type="Gene3D" id="2.40.128.140">
    <property type="entry name" value="Outer membrane protein"/>
    <property type="match status" value="1"/>
</dbReference>
<evidence type="ECO:0000313" key="1">
    <source>
        <dbReference type="EMBL" id="NIJ44696.1"/>
    </source>
</evidence>